<evidence type="ECO:0000256" key="1">
    <source>
        <dbReference type="SAM" id="MobiDB-lite"/>
    </source>
</evidence>
<organism evidence="2 3">
    <name type="scientific">Gigaspora margarita</name>
    <dbReference type="NCBI Taxonomy" id="4874"/>
    <lineage>
        <taxon>Eukaryota</taxon>
        <taxon>Fungi</taxon>
        <taxon>Fungi incertae sedis</taxon>
        <taxon>Mucoromycota</taxon>
        <taxon>Glomeromycotina</taxon>
        <taxon>Glomeromycetes</taxon>
        <taxon>Diversisporales</taxon>
        <taxon>Gigasporaceae</taxon>
        <taxon>Gigaspora</taxon>
    </lineage>
</organism>
<comment type="caution">
    <text evidence="2">The sequence shown here is derived from an EMBL/GenBank/DDBJ whole genome shotgun (WGS) entry which is preliminary data.</text>
</comment>
<name>A0ABN7WIJ7_GIGMA</name>
<dbReference type="Proteomes" id="UP000789901">
    <property type="component" value="Unassembled WGS sequence"/>
</dbReference>
<protein>
    <submittedName>
        <fullName evidence="2">23666_t:CDS:1</fullName>
    </submittedName>
</protein>
<gene>
    <name evidence="2" type="ORF">GMARGA_LOCUS31303</name>
</gene>
<evidence type="ECO:0000313" key="3">
    <source>
        <dbReference type="Proteomes" id="UP000789901"/>
    </source>
</evidence>
<sequence>ATTGTARIEYVRYRRPRPKNTYPISEMLIDKPEPLTVRNNSKDTKQIDKRKVAHIRETLESNGMKPTKKPAMKPTKNDGITPMKTSTTKELVSQTRNALEQKAITP</sequence>
<proteinExistence type="predicted"/>
<accession>A0ABN7WIJ7</accession>
<feature type="region of interest" description="Disordered" evidence="1">
    <location>
        <begin position="60"/>
        <end position="106"/>
    </location>
</feature>
<keyword evidence="3" id="KW-1185">Reference proteome</keyword>
<feature type="non-terminal residue" evidence="2">
    <location>
        <position position="1"/>
    </location>
</feature>
<dbReference type="EMBL" id="CAJVQB010046397">
    <property type="protein sequence ID" value="CAG8832951.1"/>
    <property type="molecule type" value="Genomic_DNA"/>
</dbReference>
<reference evidence="2 3" key="1">
    <citation type="submission" date="2021-06" db="EMBL/GenBank/DDBJ databases">
        <authorList>
            <person name="Kallberg Y."/>
            <person name="Tangrot J."/>
            <person name="Rosling A."/>
        </authorList>
    </citation>
    <scope>NUCLEOTIDE SEQUENCE [LARGE SCALE GENOMIC DNA]</scope>
    <source>
        <strain evidence="2 3">120-4 pot B 10/14</strain>
    </source>
</reference>
<feature type="compositionally biased region" description="Polar residues" evidence="1">
    <location>
        <begin position="83"/>
        <end position="98"/>
    </location>
</feature>
<evidence type="ECO:0000313" key="2">
    <source>
        <dbReference type="EMBL" id="CAG8832951.1"/>
    </source>
</evidence>